<sequence>MLSYGLNTVSPEPVEGRPAAMHLLDESRGSTLRQAQGSPLTESIPFSAPDLIRGPSPECASRRYGRRWTPAFAGVQELEASE</sequence>
<organism evidence="1">
    <name type="scientific">hydrothermal vent metagenome</name>
    <dbReference type="NCBI Taxonomy" id="652676"/>
    <lineage>
        <taxon>unclassified sequences</taxon>
        <taxon>metagenomes</taxon>
        <taxon>ecological metagenomes</taxon>
    </lineage>
</organism>
<dbReference type="EMBL" id="UOEF01000299">
    <property type="protein sequence ID" value="VAW00203.1"/>
    <property type="molecule type" value="Genomic_DNA"/>
</dbReference>
<gene>
    <name evidence="1" type="ORF">MNBD_ALPHA04-495</name>
</gene>
<evidence type="ECO:0000313" key="1">
    <source>
        <dbReference type="EMBL" id="VAW00203.1"/>
    </source>
</evidence>
<proteinExistence type="predicted"/>
<name>A0A3B0S8E3_9ZZZZ</name>
<accession>A0A3B0S8E3</accession>
<reference evidence="1" key="1">
    <citation type="submission" date="2018-06" db="EMBL/GenBank/DDBJ databases">
        <authorList>
            <person name="Zhirakovskaya E."/>
        </authorList>
    </citation>
    <scope>NUCLEOTIDE SEQUENCE</scope>
</reference>
<protein>
    <submittedName>
        <fullName evidence="1">Uncharacterized protein</fullName>
    </submittedName>
</protein>
<dbReference type="AlphaFoldDB" id="A0A3B0S8E3"/>